<dbReference type="GO" id="GO:0046677">
    <property type="term" value="P:response to antibiotic"/>
    <property type="evidence" value="ECO:0007669"/>
    <property type="project" value="InterPro"/>
</dbReference>
<dbReference type="CDD" id="cd14728">
    <property type="entry name" value="Ere-like"/>
    <property type="match status" value="1"/>
</dbReference>
<dbReference type="SUPFAM" id="SSF159501">
    <property type="entry name" value="EreA/ChaN-like"/>
    <property type="match status" value="1"/>
</dbReference>
<dbReference type="PANTHER" id="PTHR31299">
    <property type="entry name" value="ESTERASE, PUTATIVE (AFU_ORTHOLOGUE AFUA_1G05850)-RELATED"/>
    <property type="match status" value="1"/>
</dbReference>
<sequence>MITRSVLFSGSLLLIVILIGCSTSSNKPSEEEIRVEYLVNNTSDISIDPNNKDYADLEILGNSIGDARVVTLGEATHGEGNIFEAKTRVAEYLIEEKGFEVLVFESPLYDIHRAIQNIEQGENAEDNLKNSIYSIWTNANEFAPMIELLKDKISTGSLIIEGMDSDFFSLAPLSLVDDLKSALSNSSIDFQSSNWQTFEDLLQNLVEYKWQQTAITEAEKAIFDDVLQDIKSEEIDLFWEQMILSIENEAERRWIAKNGGPSNSTGGLRDLQMGENLIWIAEELHPSKKIIVWAANVHLARDMSDIVAPEDPDFSFADFETAGKVAGQYFEDELFTINFTGLTGNWARWFDSNPSPVTLSSTGSIEYLLGETGRDHTFINLRDLSDEGNWLSQRLLAKPFGYVELEANWPEVTDAFFFVKTITPVSGNE</sequence>
<name>A0A9X2L1W6_9BACT</name>
<dbReference type="PANTHER" id="PTHR31299:SF0">
    <property type="entry name" value="ESTERASE, PUTATIVE (AFU_ORTHOLOGUE AFUA_1G05850)-RELATED"/>
    <property type="match status" value="1"/>
</dbReference>
<accession>A0A9X2L1W6</accession>
<dbReference type="Gene3D" id="3.40.1660.10">
    <property type="entry name" value="EreA-like (biosynthetic domain)"/>
    <property type="match status" value="2"/>
</dbReference>
<proteinExistence type="predicted"/>
<dbReference type="InterPro" id="IPR007815">
    <property type="entry name" value="Emycin_Estase"/>
</dbReference>
<dbReference type="EMBL" id="JANDBC010000001">
    <property type="protein sequence ID" value="MCP9290692.1"/>
    <property type="molecule type" value="Genomic_DNA"/>
</dbReference>
<keyword evidence="2" id="KW-1185">Reference proteome</keyword>
<gene>
    <name evidence="1" type="ORF">NM125_03725</name>
</gene>
<dbReference type="RefSeq" id="WP_255132999.1">
    <property type="nucleotide sequence ID" value="NZ_JANDBC010000001.1"/>
</dbReference>
<organism evidence="1 2">
    <name type="scientific">Gracilimonas sediminicola</name>
    <dbReference type="NCBI Taxonomy" id="2952158"/>
    <lineage>
        <taxon>Bacteria</taxon>
        <taxon>Pseudomonadati</taxon>
        <taxon>Balneolota</taxon>
        <taxon>Balneolia</taxon>
        <taxon>Balneolales</taxon>
        <taxon>Balneolaceae</taxon>
        <taxon>Gracilimonas</taxon>
    </lineage>
</organism>
<dbReference type="PROSITE" id="PS51257">
    <property type="entry name" value="PROKAR_LIPOPROTEIN"/>
    <property type="match status" value="1"/>
</dbReference>
<dbReference type="AlphaFoldDB" id="A0A9X2L1W6"/>
<dbReference type="Pfam" id="PF05139">
    <property type="entry name" value="Erythro_esteras"/>
    <property type="match status" value="1"/>
</dbReference>
<evidence type="ECO:0000313" key="2">
    <source>
        <dbReference type="Proteomes" id="UP001139125"/>
    </source>
</evidence>
<comment type="caution">
    <text evidence="1">The sequence shown here is derived from an EMBL/GenBank/DDBJ whole genome shotgun (WGS) entry which is preliminary data.</text>
</comment>
<reference evidence="1" key="1">
    <citation type="submission" date="2022-06" db="EMBL/GenBank/DDBJ databases">
        <title>Gracilimonas sp. CAU 1638 isolated from sea sediment.</title>
        <authorList>
            <person name="Kim W."/>
        </authorList>
    </citation>
    <scope>NUCLEOTIDE SEQUENCE</scope>
    <source>
        <strain evidence="1">CAU 1638</strain>
    </source>
</reference>
<dbReference type="Proteomes" id="UP001139125">
    <property type="component" value="Unassembled WGS sequence"/>
</dbReference>
<dbReference type="InterPro" id="IPR052036">
    <property type="entry name" value="Hydrolase/PRTase-associated"/>
</dbReference>
<evidence type="ECO:0000313" key="1">
    <source>
        <dbReference type="EMBL" id="MCP9290692.1"/>
    </source>
</evidence>
<protein>
    <submittedName>
        <fullName evidence="1">Erythromycin esterase family protein</fullName>
    </submittedName>
</protein>